<comment type="caution">
    <text evidence="1">The sequence shown here is derived from an EMBL/GenBank/DDBJ whole genome shotgun (WGS) entry which is preliminary data.</text>
</comment>
<evidence type="ECO:0000313" key="2">
    <source>
        <dbReference type="Proteomes" id="UP000828048"/>
    </source>
</evidence>
<reference evidence="1 2" key="1">
    <citation type="journal article" date="2021" name="Hortic Res">
        <title>High-quality reference genome and annotation aids understanding of berry development for evergreen blueberry (Vaccinium darrowii).</title>
        <authorList>
            <person name="Yu J."/>
            <person name="Hulse-Kemp A.M."/>
            <person name="Babiker E."/>
            <person name="Staton M."/>
        </authorList>
    </citation>
    <scope>NUCLEOTIDE SEQUENCE [LARGE SCALE GENOMIC DNA]</scope>
    <source>
        <strain evidence="2">cv. NJ 8807/NJ 8810</strain>
        <tissue evidence="1">Young leaf</tissue>
    </source>
</reference>
<proteinExistence type="predicted"/>
<dbReference type="EMBL" id="CM037157">
    <property type="protein sequence ID" value="KAH7848854.1"/>
    <property type="molecule type" value="Genomic_DNA"/>
</dbReference>
<evidence type="ECO:0000313" key="1">
    <source>
        <dbReference type="EMBL" id="KAH7848854.1"/>
    </source>
</evidence>
<organism evidence="1 2">
    <name type="scientific">Vaccinium darrowii</name>
    <dbReference type="NCBI Taxonomy" id="229202"/>
    <lineage>
        <taxon>Eukaryota</taxon>
        <taxon>Viridiplantae</taxon>
        <taxon>Streptophyta</taxon>
        <taxon>Embryophyta</taxon>
        <taxon>Tracheophyta</taxon>
        <taxon>Spermatophyta</taxon>
        <taxon>Magnoliopsida</taxon>
        <taxon>eudicotyledons</taxon>
        <taxon>Gunneridae</taxon>
        <taxon>Pentapetalae</taxon>
        <taxon>asterids</taxon>
        <taxon>Ericales</taxon>
        <taxon>Ericaceae</taxon>
        <taxon>Vaccinioideae</taxon>
        <taxon>Vaccinieae</taxon>
        <taxon>Vaccinium</taxon>
    </lineage>
</organism>
<name>A0ACB7Y7A5_9ERIC</name>
<sequence length="101" mass="11224">MGAGSYQFAASDWDESGNPSTRPRFEDIPENCIALVILTRLDLIEIWKLARLNQSSCGTSLADFIWETKLPLNYGYIVDELGDEKVGDLGKKEIAVEIGPF</sequence>
<keyword evidence="2" id="KW-1185">Reference proteome</keyword>
<accession>A0ACB7Y7A5</accession>
<gene>
    <name evidence="1" type="ORF">Vadar_009247</name>
</gene>
<protein>
    <submittedName>
        <fullName evidence="1">Uncharacterized protein</fullName>
    </submittedName>
</protein>
<dbReference type="Proteomes" id="UP000828048">
    <property type="component" value="Chromosome 7"/>
</dbReference>